<comment type="caution">
    <text evidence="6">The sequence shown here is derived from an EMBL/GenBank/DDBJ whole genome shotgun (WGS) entry which is preliminary data.</text>
</comment>
<keyword evidence="7" id="KW-1185">Reference proteome</keyword>
<organism evidence="6 7">
    <name type="scientific">Echria macrotheca</name>
    <dbReference type="NCBI Taxonomy" id="438768"/>
    <lineage>
        <taxon>Eukaryota</taxon>
        <taxon>Fungi</taxon>
        <taxon>Dikarya</taxon>
        <taxon>Ascomycota</taxon>
        <taxon>Pezizomycotina</taxon>
        <taxon>Sordariomycetes</taxon>
        <taxon>Sordariomycetidae</taxon>
        <taxon>Sordariales</taxon>
        <taxon>Schizotheciaceae</taxon>
        <taxon>Echria</taxon>
    </lineage>
</organism>
<feature type="transmembrane region" description="Helical" evidence="4">
    <location>
        <begin position="274"/>
        <end position="297"/>
    </location>
</feature>
<protein>
    <submittedName>
        <fullName evidence="6">Major facilitator superfamily domain-containing protein</fullName>
    </submittedName>
</protein>
<keyword evidence="4" id="KW-0812">Transmembrane</keyword>
<evidence type="ECO:0000256" key="4">
    <source>
        <dbReference type="SAM" id="Phobius"/>
    </source>
</evidence>
<evidence type="ECO:0000256" key="2">
    <source>
        <dbReference type="ARBA" id="ARBA00006727"/>
    </source>
</evidence>
<evidence type="ECO:0000259" key="5">
    <source>
        <dbReference type="PROSITE" id="PS50850"/>
    </source>
</evidence>
<sequence length="440" mass="46585">MSQHPTGHPTDPKPSRDSDTDTAESLPKMAVPAVPVVAPPPNGGLVAWLQVLGAFFLAFNTWGLSNTFGVFQSEYSAGFFDEPASDSAISWIGSIQGFLMLVVCVLCGRLLDAGYFYADITLGIFLEVFGMMMTSIATKYYQVLLAQGIAVGIGAGMLFIPALQIVGTYFSTRRSTAMAYAATGSAVGGIVYPILLKRLLRTLGLRWAIRIMAFVMLGTLMIPLAVMRPRLPPRRSGPLVDMDSLRDPAFGIWLLAIFTTFIGLYIPFFYVEKYALNIGVSSDLAFYMLIIINAASLPGRLIGMVADKIGNMTVIIPAVFFSGVATLAWIPADTQSKLIGVSFLLGIASGAIQAVVPGTVVLLCPDLSKLGTNIGMTLGASGFGLLIGSPIAGAIIDSQSSRAGTVYWGAFVFAGVLVVAGSFMMAAVRVIKVGFAIVKA</sequence>
<name>A0AAJ0BLB3_9PEZI</name>
<dbReference type="PANTHER" id="PTHR11360">
    <property type="entry name" value="MONOCARBOXYLATE TRANSPORTER"/>
    <property type="match status" value="1"/>
</dbReference>
<feature type="domain" description="Major facilitator superfamily (MFS) profile" evidence="5">
    <location>
        <begin position="46"/>
        <end position="433"/>
    </location>
</feature>
<feature type="transmembrane region" description="Helical" evidence="4">
    <location>
        <begin position="177"/>
        <end position="195"/>
    </location>
</feature>
<proteinExistence type="inferred from homology"/>
<dbReference type="Proteomes" id="UP001239445">
    <property type="component" value="Unassembled WGS sequence"/>
</dbReference>
<feature type="transmembrane region" description="Helical" evidence="4">
    <location>
        <begin position="309"/>
        <end position="332"/>
    </location>
</feature>
<keyword evidence="4" id="KW-0472">Membrane</keyword>
<feature type="transmembrane region" description="Helical" evidence="4">
    <location>
        <begin position="338"/>
        <end position="364"/>
    </location>
</feature>
<dbReference type="GO" id="GO:0022857">
    <property type="term" value="F:transmembrane transporter activity"/>
    <property type="evidence" value="ECO:0007669"/>
    <property type="project" value="InterPro"/>
</dbReference>
<dbReference type="AlphaFoldDB" id="A0AAJ0BLB3"/>
<dbReference type="EMBL" id="MU839827">
    <property type="protein sequence ID" value="KAK1760389.1"/>
    <property type="molecule type" value="Genomic_DNA"/>
</dbReference>
<dbReference type="GO" id="GO:0016020">
    <property type="term" value="C:membrane"/>
    <property type="evidence" value="ECO:0007669"/>
    <property type="project" value="UniProtKB-SubCell"/>
</dbReference>
<feature type="transmembrane region" description="Helical" evidence="4">
    <location>
        <begin position="88"/>
        <end position="108"/>
    </location>
</feature>
<dbReference type="PROSITE" id="PS50850">
    <property type="entry name" value="MFS"/>
    <property type="match status" value="1"/>
</dbReference>
<feature type="transmembrane region" description="Helical" evidence="4">
    <location>
        <begin position="45"/>
        <end position="68"/>
    </location>
</feature>
<dbReference type="InterPro" id="IPR011701">
    <property type="entry name" value="MFS"/>
</dbReference>
<evidence type="ECO:0000256" key="3">
    <source>
        <dbReference type="SAM" id="MobiDB-lite"/>
    </source>
</evidence>
<reference evidence="6" key="1">
    <citation type="submission" date="2023-06" db="EMBL/GenBank/DDBJ databases">
        <title>Genome-scale phylogeny and comparative genomics of the fungal order Sordariales.</title>
        <authorList>
            <consortium name="Lawrence Berkeley National Laboratory"/>
            <person name="Hensen N."/>
            <person name="Bonometti L."/>
            <person name="Westerberg I."/>
            <person name="Brannstrom I.O."/>
            <person name="Guillou S."/>
            <person name="Cros-Aarteil S."/>
            <person name="Calhoun S."/>
            <person name="Haridas S."/>
            <person name="Kuo A."/>
            <person name="Mondo S."/>
            <person name="Pangilinan J."/>
            <person name="Riley R."/>
            <person name="Labutti K."/>
            <person name="Andreopoulos B."/>
            <person name="Lipzen A."/>
            <person name="Chen C."/>
            <person name="Yanf M."/>
            <person name="Daum C."/>
            <person name="Ng V."/>
            <person name="Clum A."/>
            <person name="Steindorff A."/>
            <person name="Ohm R."/>
            <person name="Martin F."/>
            <person name="Silar P."/>
            <person name="Natvig D."/>
            <person name="Lalanne C."/>
            <person name="Gautier V."/>
            <person name="Ament-Velasquez S.L."/>
            <person name="Kruys A."/>
            <person name="Hutchinson M.I."/>
            <person name="Powell A.J."/>
            <person name="Barry K."/>
            <person name="Miller A.N."/>
            <person name="Grigoriev I.V."/>
            <person name="Debuchy R."/>
            <person name="Gladieux P."/>
            <person name="Thoren M.H."/>
            <person name="Johannesson H."/>
        </authorList>
    </citation>
    <scope>NUCLEOTIDE SEQUENCE</scope>
    <source>
        <strain evidence="6">PSN4</strain>
    </source>
</reference>
<dbReference type="Gene3D" id="1.20.1250.20">
    <property type="entry name" value="MFS general substrate transporter like domains"/>
    <property type="match status" value="1"/>
</dbReference>
<dbReference type="PANTHER" id="PTHR11360:SF234">
    <property type="entry name" value="MFS-TYPE TRANSPORTER DBAD-RELATED"/>
    <property type="match status" value="1"/>
</dbReference>
<dbReference type="InterPro" id="IPR020846">
    <property type="entry name" value="MFS_dom"/>
</dbReference>
<feature type="transmembrane region" description="Helical" evidence="4">
    <location>
        <begin position="149"/>
        <end position="170"/>
    </location>
</feature>
<dbReference type="Pfam" id="PF07690">
    <property type="entry name" value="MFS_1"/>
    <property type="match status" value="1"/>
</dbReference>
<dbReference type="InterPro" id="IPR050327">
    <property type="entry name" value="Proton-linked_MCT"/>
</dbReference>
<feature type="region of interest" description="Disordered" evidence="3">
    <location>
        <begin position="1"/>
        <end position="24"/>
    </location>
</feature>
<feature type="transmembrane region" description="Helical" evidence="4">
    <location>
        <begin position="207"/>
        <end position="227"/>
    </location>
</feature>
<evidence type="ECO:0000313" key="7">
    <source>
        <dbReference type="Proteomes" id="UP001239445"/>
    </source>
</evidence>
<dbReference type="SUPFAM" id="SSF103473">
    <property type="entry name" value="MFS general substrate transporter"/>
    <property type="match status" value="1"/>
</dbReference>
<feature type="transmembrane region" description="Helical" evidence="4">
    <location>
        <begin position="408"/>
        <end position="431"/>
    </location>
</feature>
<feature type="compositionally biased region" description="Basic and acidic residues" evidence="3">
    <location>
        <begin position="10"/>
        <end position="19"/>
    </location>
</feature>
<feature type="transmembrane region" description="Helical" evidence="4">
    <location>
        <begin position="115"/>
        <end position="137"/>
    </location>
</feature>
<evidence type="ECO:0000313" key="6">
    <source>
        <dbReference type="EMBL" id="KAK1760389.1"/>
    </source>
</evidence>
<accession>A0AAJ0BLB3</accession>
<comment type="subcellular location">
    <subcellularLocation>
        <location evidence="1">Membrane</location>
        <topology evidence="1">Multi-pass membrane protein</topology>
    </subcellularLocation>
</comment>
<comment type="similarity">
    <text evidence="2">Belongs to the major facilitator superfamily. Monocarboxylate porter (TC 2.A.1.13) family.</text>
</comment>
<feature type="transmembrane region" description="Helical" evidence="4">
    <location>
        <begin position="376"/>
        <end position="396"/>
    </location>
</feature>
<dbReference type="InterPro" id="IPR036259">
    <property type="entry name" value="MFS_trans_sf"/>
</dbReference>
<feature type="transmembrane region" description="Helical" evidence="4">
    <location>
        <begin position="248"/>
        <end position="268"/>
    </location>
</feature>
<gene>
    <name evidence="6" type="ORF">QBC47DRAFT_367004</name>
</gene>
<keyword evidence="4" id="KW-1133">Transmembrane helix</keyword>
<evidence type="ECO:0000256" key="1">
    <source>
        <dbReference type="ARBA" id="ARBA00004141"/>
    </source>
</evidence>